<protein>
    <submittedName>
        <fullName evidence="1">Transcriptional regulator</fullName>
    </submittedName>
</protein>
<organism evidence="1">
    <name type="scientific">uncultured murine large bowel bacterium BAC 54B</name>
    <dbReference type="NCBI Taxonomy" id="314101"/>
    <lineage>
        <taxon>Bacteria</taxon>
        <taxon>environmental samples</taxon>
    </lineage>
</organism>
<sequence length="128" mass="15193">MSKILKVNRPSVYSSWAGQTDWHPLASVIDYAEVSPIRQSLNDYDIYGIFLRDDEEVIGLKYGCGDYDYKKGTLMCVAYRQTYLISASHTSNHHNLVYHRFLDKSCRPSFWVYQFIHRCYILRRHLEF</sequence>
<dbReference type="AlphaFoldDB" id="Q58WR0"/>
<name>Q58WR0_9BACT</name>
<accession>Q58WR0</accession>
<reference evidence="1" key="1">
    <citation type="journal article" date="2005" name="Appl. Environ. Microbiol.">
        <title>Construction, analysis, and beta-glucanase screening of a bacterial artificial chromosome library from the large-bowel microbiota of mice.</title>
        <authorList>
            <person name="Walter J."/>
            <person name="Mangold M."/>
            <person name="Tannock G.W."/>
        </authorList>
    </citation>
    <scope>NUCLEOTIDE SEQUENCE</scope>
</reference>
<evidence type="ECO:0000313" key="1">
    <source>
        <dbReference type="EMBL" id="AAX16416.1"/>
    </source>
</evidence>
<proteinExistence type="predicted"/>
<dbReference type="EMBL" id="AY766186">
    <property type="protein sequence ID" value="AAX16416.1"/>
    <property type="molecule type" value="Genomic_DNA"/>
</dbReference>